<dbReference type="SUPFAM" id="SSF49452">
    <property type="entry name" value="Starch-binding domain-like"/>
    <property type="match status" value="1"/>
</dbReference>
<dbReference type="OrthoDB" id="5378308at2"/>
<accession>A0A250IFI1</accession>
<proteinExistence type="predicted"/>
<protein>
    <recommendedName>
        <fullName evidence="3">Lipoprotein</fullName>
    </recommendedName>
</protein>
<gene>
    <name evidence="1" type="ORF">MEBOL_003986</name>
</gene>
<dbReference type="GO" id="GO:0030246">
    <property type="term" value="F:carbohydrate binding"/>
    <property type="evidence" value="ECO:0007669"/>
    <property type="project" value="InterPro"/>
</dbReference>
<keyword evidence="2" id="KW-1185">Reference proteome</keyword>
<evidence type="ECO:0000313" key="2">
    <source>
        <dbReference type="Proteomes" id="UP000217289"/>
    </source>
</evidence>
<sequence>MKKHWAFVLPLLVLGCGPEDSNGDGIADGILKPDSVSVVAPATPKGTVSGQVLDTRLAPLSGAEVKLLIGSDASGQFTTQTDAAGNFMFSNVPAGSSVLVTASKGGYATLRASAQVPSSAGNIPINNGNASLGAILLAETGSSVSFTLLTPSGHPAANARAYLEATPAGALAFNTTDATATSSVIATPVVANEMGIVTFTNVPAPAELARIGGVEAAAGGYRLFVDPVDINGDGIIDAAGYDNKFDASTLLTTGSSQLVRLALPNNGTAGTFGLTATNLASLQSADKRPSRNLLRDGEPIFLAFNQPVARDSLLAILTDEAGREQIDVTVTPNATGDVYSLTPAAGRVLEGQEYNLIVRATSAYSGAVFSKKGFFVRGDVKSPRPLSLVSVTFKDNNVTGNTTGVLDAGECVILTFNQTVVPTTTLLEVTLSGGPEVLNFKTVAPAPYPAPATNPCFTGESTKFPIEPGFDATTRFYFAYGAAGTAGPPSINPTTTTANVRMEFTKFQPLDLSSYYETAWGSPVAATTILEKQMARP</sequence>
<dbReference type="AlphaFoldDB" id="A0A250IFI1"/>
<dbReference type="InterPro" id="IPR013784">
    <property type="entry name" value="Carb-bd-like_fold"/>
</dbReference>
<dbReference type="EMBL" id="CP022163">
    <property type="protein sequence ID" value="ATB30525.1"/>
    <property type="molecule type" value="Genomic_DNA"/>
</dbReference>
<reference evidence="1 2" key="1">
    <citation type="submission" date="2017-06" db="EMBL/GenBank/DDBJ databases">
        <authorList>
            <person name="Kim H.J."/>
            <person name="Triplett B.A."/>
        </authorList>
    </citation>
    <scope>NUCLEOTIDE SEQUENCE [LARGE SCALE GENOMIC DNA]</scope>
    <source>
        <strain evidence="1 2">DSM 14713</strain>
    </source>
</reference>
<name>A0A250IFI1_9BACT</name>
<evidence type="ECO:0000313" key="1">
    <source>
        <dbReference type="EMBL" id="ATB30525.1"/>
    </source>
</evidence>
<evidence type="ECO:0008006" key="3">
    <source>
        <dbReference type="Google" id="ProtNLM"/>
    </source>
</evidence>
<dbReference type="Proteomes" id="UP000217289">
    <property type="component" value="Chromosome"/>
</dbReference>
<dbReference type="Gene3D" id="2.60.40.1120">
    <property type="entry name" value="Carboxypeptidase-like, regulatory domain"/>
    <property type="match status" value="1"/>
</dbReference>
<dbReference type="KEGG" id="mbd:MEBOL_003986"/>
<dbReference type="Pfam" id="PF13620">
    <property type="entry name" value="CarboxypepD_reg"/>
    <property type="match status" value="1"/>
</dbReference>
<dbReference type="PROSITE" id="PS51257">
    <property type="entry name" value="PROKAR_LIPOPROTEIN"/>
    <property type="match status" value="1"/>
</dbReference>
<dbReference type="RefSeq" id="WP_095978966.1">
    <property type="nucleotide sequence ID" value="NZ_CP022163.1"/>
</dbReference>
<organism evidence="1 2">
    <name type="scientific">Melittangium boletus DSM 14713</name>
    <dbReference type="NCBI Taxonomy" id="1294270"/>
    <lineage>
        <taxon>Bacteria</taxon>
        <taxon>Pseudomonadati</taxon>
        <taxon>Myxococcota</taxon>
        <taxon>Myxococcia</taxon>
        <taxon>Myxococcales</taxon>
        <taxon>Cystobacterineae</taxon>
        <taxon>Archangiaceae</taxon>
        <taxon>Melittangium</taxon>
    </lineage>
</organism>